<reference evidence="3" key="1">
    <citation type="submission" date="2020-07" db="EMBL/GenBank/DDBJ databases">
        <authorList>
            <person name="Pettersson B.M.F."/>
            <person name="Behra P.R.K."/>
            <person name="Ramesh M."/>
            <person name="Das S."/>
            <person name="Dasgupta S."/>
            <person name="Kirsebom L.A."/>
        </authorList>
    </citation>
    <scope>NUCLEOTIDE SEQUENCE</scope>
    <source>
        <strain evidence="3">DSM 44615</strain>
    </source>
</reference>
<comment type="caution">
    <text evidence="3">The sequence shown here is derived from an EMBL/GenBank/DDBJ whole genome shotgun (WGS) entry which is preliminary data.</text>
</comment>
<name>A0A9X2YG70_9MYCO</name>
<evidence type="ECO:0000256" key="1">
    <source>
        <dbReference type="SAM" id="MobiDB-lite"/>
    </source>
</evidence>
<feature type="chain" id="PRO_5040883656" description="Intersectin-EH binding protein Ibp1" evidence="2">
    <location>
        <begin position="31"/>
        <end position="75"/>
    </location>
</feature>
<keyword evidence="4" id="KW-1185">Reference proteome</keyword>
<evidence type="ECO:0000256" key="2">
    <source>
        <dbReference type="SAM" id="SignalP"/>
    </source>
</evidence>
<dbReference type="EMBL" id="JACKSJ010000257">
    <property type="protein sequence ID" value="MCV7173887.1"/>
    <property type="molecule type" value="Genomic_DNA"/>
</dbReference>
<sequence>MIASHRPARLLWVATASAVMALGLSAPVAAKPMGPCGDVTYVGKCEPISERDTTPPRQGHPDTPILPQGTGGPLG</sequence>
<dbReference type="Proteomes" id="UP001140293">
    <property type="component" value="Unassembled WGS sequence"/>
</dbReference>
<feature type="region of interest" description="Disordered" evidence="1">
    <location>
        <begin position="47"/>
        <end position="75"/>
    </location>
</feature>
<dbReference type="AlphaFoldDB" id="A0A9X2YG70"/>
<evidence type="ECO:0000313" key="3">
    <source>
        <dbReference type="EMBL" id="MCV7173887.1"/>
    </source>
</evidence>
<feature type="signal peptide" evidence="2">
    <location>
        <begin position="1"/>
        <end position="30"/>
    </location>
</feature>
<protein>
    <recommendedName>
        <fullName evidence="5">Intersectin-EH binding protein Ibp1</fullName>
    </recommendedName>
</protein>
<proteinExistence type="predicted"/>
<evidence type="ECO:0008006" key="5">
    <source>
        <dbReference type="Google" id="ProtNLM"/>
    </source>
</evidence>
<gene>
    <name evidence="3" type="ORF">H7I41_28605</name>
</gene>
<organism evidence="3 4">
    <name type="scientific">[Mycobacterium] manitobense</name>
    <dbReference type="NCBI Taxonomy" id="190147"/>
    <lineage>
        <taxon>Bacteria</taxon>
        <taxon>Bacillati</taxon>
        <taxon>Actinomycetota</taxon>
        <taxon>Actinomycetes</taxon>
        <taxon>Mycobacteriales</taxon>
        <taxon>Mycobacteriaceae</taxon>
        <taxon>Mycolicibacterium</taxon>
    </lineage>
</organism>
<evidence type="ECO:0000313" key="4">
    <source>
        <dbReference type="Proteomes" id="UP001140293"/>
    </source>
</evidence>
<accession>A0A9X2YG70</accession>
<reference evidence="3" key="2">
    <citation type="journal article" date="2022" name="BMC Genomics">
        <title>Comparative genome analysis of mycobacteria focusing on tRNA and non-coding RNA.</title>
        <authorList>
            <person name="Behra P.R.K."/>
            <person name="Pettersson B.M.F."/>
            <person name="Ramesh M."/>
            <person name="Das S."/>
            <person name="Dasgupta S."/>
            <person name="Kirsebom L.A."/>
        </authorList>
    </citation>
    <scope>NUCLEOTIDE SEQUENCE</scope>
    <source>
        <strain evidence="3">DSM 44615</strain>
    </source>
</reference>
<keyword evidence="2" id="KW-0732">Signal</keyword>
<dbReference type="RefSeq" id="WP_264016061.1">
    <property type="nucleotide sequence ID" value="NZ_JACKSJ010000257.1"/>
</dbReference>